<gene>
    <name evidence="1" type="ORF">ZHD862_LOCUS37318</name>
</gene>
<organism evidence="1 2">
    <name type="scientific">Rotaria sordida</name>
    <dbReference type="NCBI Taxonomy" id="392033"/>
    <lineage>
        <taxon>Eukaryota</taxon>
        <taxon>Metazoa</taxon>
        <taxon>Spiralia</taxon>
        <taxon>Gnathifera</taxon>
        <taxon>Rotifera</taxon>
        <taxon>Eurotatoria</taxon>
        <taxon>Bdelloidea</taxon>
        <taxon>Philodinida</taxon>
        <taxon>Philodinidae</taxon>
        <taxon>Rotaria</taxon>
    </lineage>
</organism>
<dbReference type="EMBL" id="CAJNOT010006910">
    <property type="protein sequence ID" value="CAF1498103.1"/>
    <property type="molecule type" value="Genomic_DNA"/>
</dbReference>
<dbReference type="AlphaFoldDB" id="A0A815T0Y5"/>
<accession>A0A815T0Y5</accession>
<protein>
    <submittedName>
        <fullName evidence="1">Uncharacterized protein</fullName>
    </submittedName>
</protein>
<proteinExistence type="predicted"/>
<evidence type="ECO:0000313" key="1">
    <source>
        <dbReference type="EMBL" id="CAF1498103.1"/>
    </source>
</evidence>
<evidence type="ECO:0000313" key="2">
    <source>
        <dbReference type="Proteomes" id="UP000663864"/>
    </source>
</evidence>
<feature type="non-terminal residue" evidence="1">
    <location>
        <position position="1"/>
    </location>
</feature>
<reference evidence="1" key="1">
    <citation type="submission" date="2021-02" db="EMBL/GenBank/DDBJ databases">
        <authorList>
            <person name="Nowell W R."/>
        </authorList>
    </citation>
    <scope>NUCLEOTIDE SEQUENCE</scope>
</reference>
<dbReference type="Proteomes" id="UP000663864">
    <property type="component" value="Unassembled WGS sequence"/>
</dbReference>
<comment type="caution">
    <text evidence="1">The sequence shown here is derived from an EMBL/GenBank/DDBJ whole genome shotgun (WGS) entry which is preliminary data.</text>
</comment>
<sequence>MMINSVYVEQHDLLESFHFESYMAHLCNRDLSLLPKIPGNIYSRYSIDDLFIPTSNSSLTNIVGLQYGNIARSLFATHDMNKSTYLLSPSSTTNNTLPTNYSLNDLLLENTTLFDVVNSQHQSQVSSTVTTSP</sequence>
<name>A0A815T0Y5_9BILA</name>